<comment type="caution">
    <text evidence="6">The sequence shown here is derived from an EMBL/GenBank/DDBJ whole genome shotgun (WGS) entry which is preliminary data.</text>
</comment>
<evidence type="ECO:0000259" key="5">
    <source>
        <dbReference type="PROSITE" id="PS01124"/>
    </source>
</evidence>
<dbReference type="InterPro" id="IPR009057">
    <property type="entry name" value="Homeodomain-like_sf"/>
</dbReference>
<dbReference type="InterPro" id="IPR018060">
    <property type="entry name" value="HTH_AraC"/>
</dbReference>
<dbReference type="PROSITE" id="PS00041">
    <property type="entry name" value="HTH_ARAC_FAMILY_1"/>
    <property type="match status" value="1"/>
</dbReference>
<dbReference type="PRINTS" id="PR00032">
    <property type="entry name" value="HTHARAC"/>
</dbReference>
<feature type="domain" description="HTH araC/xylS-type" evidence="5">
    <location>
        <begin position="186"/>
        <end position="284"/>
    </location>
</feature>
<proteinExistence type="predicted"/>
<dbReference type="PROSITE" id="PS01124">
    <property type="entry name" value="HTH_ARAC_FAMILY_2"/>
    <property type="match status" value="1"/>
</dbReference>
<dbReference type="InterPro" id="IPR018062">
    <property type="entry name" value="HTH_AraC-typ_CS"/>
</dbReference>
<dbReference type="Pfam" id="PF02311">
    <property type="entry name" value="AraC_binding"/>
    <property type="match status" value="1"/>
</dbReference>
<name>A0ABV2QRW0_9MICO</name>
<dbReference type="InterPro" id="IPR050204">
    <property type="entry name" value="AraC_XylS_family_regulators"/>
</dbReference>
<evidence type="ECO:0000256" key="3">
    <source>
        <dbReference type="ARBA" id="ARBA00023159"/>
    </source>
</evidence>
<dbReference type="SUPFAM" id="SSF51215">
    <property type="entry name" value="Regulatory protein AraC"/>
    <property type="match status" value="1"/>
</dbReference>
<dbReference type="InterPro" id="IPR020449">
    <property type="entry name" value="Tscrpt_reg_AraC-type_HTH"/>
</dbReference>
<dbReference type="Proteomes" id="UP001549257">
    <property type="component" value="Unassembled WGS sequence"/>
</dbReference>
<keyword evidence="3" id="KW-0010">Activator</keyword>
<dbReference type="Gene3D" id="1.10.10.60">
    <property type="entry name" value="Homeodomain-like"/>
    <property type="match status" value="2"/>
</dbReference>
<evidence type="ECO:0000256" key="2">
    <source>
        <dbReference type="ARBA" id="ARBA00023125"/>
    </source>
</evidence>
<dbReference type="Gene3D" id="2.60.120.280">
    <property type="entry name" value="Regulatory protein AraC"/>
    <property type="match status" value="1"/>
</dbReference>
<dbReference type="SMART" id="SM00342">
    <property type="entry name" value="HTH_ARAC"/>
    <property type="match status" value="1"/>
</dbReference>
<protein>
    <submittedName>
        <fullName evidence="6">AraC family transcriptional regulator of arabinose operon</fullName>
    </submittedName>
</protein>
<keyword evidence="1" id="KW-0805">Transcription regulation</keyword>
<gene>
    <name evidence="6" type="ORF">ABIE21_002824</name>
</gene>
<evidence type="ECO:0000313" key="6">
    <source>
        <dbReference type="EMBL" id="MET4583305.1"/>
    </source>
</evidence>
<evidence type="ECO:0000313" key="7">
    <source>
        <dbReference type="Proteomes" id="UP001549257"/>
    </source>
</evidence>
<dbReference type="CDD" id="cd06986">
    <property type="entry name" value="cupin_MmsR-like_N"/>
    <property type="match status" value="1"/>
</dbReference>
<evidence type="ECO:0000256" key="1">
    <source>
        <dbReference type="ARBA" id="ARBA00023015"/>
    </source>
</evidence>
<keyword evidence="4" id="KW-0804">Transcription</keyword>
<sequence>MSIRQGFPGERLVVVPRAVVREALERHVTRRLTVTDAGWFPHAAGHERIRPQGTASSIVIVCVAGSGWAEVAGVPHRIGAGTALVIPGGVAHAYGASSTSPWTIWWCHVAGSDVGDLVGASGTTATKPTVGLRHPERAVALLDEIVTTLERDQSIARLIGASGAAWKLLTQIATDELTPAAGDPLQRAMGFLADRLDSSVPVSELAALVGVSPSHLGALFRRATGGGVLAHHSALRMARARQLLDGTAMTVAEVGADVGYADPLYFSRHFKRLHGVAPTQYRDLHKG</sequence>
<dbReference type="Pfam" id="PF12833">
    <property type="entry name" value="HTH_18"/>
    <property type="match status" value="1"/>
</dbReference>
<organism evidence="6 7">
    <name type="scientific">Conyzicola nivalis</name>
    <dbReference type="NCBI Taxonomy" id="1477021"/>
    <lineage>
        <taxon>Bacteria</taxon>
        <taxon>Bacillati</taxon>
        <taxon>Actinomycetota</taxon>
        <taxon>Actinomycetes</taxon>
        <taxon>Micrococcales</taxon>
        <taxon>Microbacteriaceae</taxon>
        <taxon>Conyzicola</taxon>
    </lineage>
</organism>
<dbReference type="RefSeq" id="WP_354025464.1">
    <property type="nucleotide sequence ID" value="NZ_JBEPSJ010000003.1"/>
</dbReference>
<dbReference type="PANTHER" id="PTHR46796:SF7">
    <property type="entry name" value="ARAC FAMILY TRANSCRIPTIONAL REGULATOR"/>
    <property type="match status" value="1"/>
</dbReference>
<dbReference type="SUPFAM" id="SSF46689">
    <property type="entry name" value="Homeodomain-like"/>
    <property type="match status" value="2"/>
</dbReference>
<dbReference type="EMBL" id="JBEPSJ010000003">
    <property type="protein sequence ID" value="MET4583305.1"/>
    <property type="molecule type" value="Genomic_DNA"/>
</dbReference>
<keyword evidence="7" id="KW-1185">Reference proteome</keyword>
<reference evidence="6 7" key="1">
    <citation type="submission" date="2024-06" db="EMBL/GenBank/DDBJ databases">
        <title>Sorghum-associated microbial communities from plants grown in Nebraska, USA.</title>
        <authorList>
            <person name="Schachtman D."/>
        </authorList>
    </citation>
    <scope>NUCLEOTIDE SEQUENCE [LARGE SCALE GENOMIC DNA]</scope>
    <source>
        <strain evidence="6 7">2857</strain>
    </source>
</reference>
<dbReference type="PANTHER" id="PTHR46796">
    <property type="entry name" value="HTH-TYPE TRANSCRIPTIONAL ACTIVATOR RHAS-RELATED"/>
    <property type="match status" value="1"/>
</dbReference>
<evidence type="ECO:0000256" key="4">
    <source>
        <dbReference type="ARBA" id="ARBA00023163"/>
    </source>
</evidence>
<dbReference type="InterPro" id="IPR003313">
    <property type="entry name" value="AraC-bd"/>
</dbReference>
<accession>A0ABV2QRW0</accession>
<dbReference type="InterPro" id="IPR037923">
    <property type="entry name" value="HTH-like"/>
</dbReference>
<keyword evidence="2" id="KW-0238">DNA-binding</keyword>